<dbReference type="InterPro" id="IPR014710">
    <property type="entry name" value="RmlC-like_jellyroll"/>
</dbReference>
<evidence type="ECO:0000259" key="1">
    <source>
        <dbReference type="Pfam" id="PF12973"/>
    </source>
</evidence>
<sequence>MKKTDATNPAEVLGALLGGLDATLPGTRPDLADEVSALSEHLSPLLKQLPEADPPEGLFDAIEAELDAQDAAPFQTVRAEEGVWEQRSEKVWKKTLAQETRSGRTMYLLRCLPGAAIQPHVHERAEHLFILEGELWIDGKLYSAGDAQVAMPGSAHPEITMPAGCLVLVSA</sequence>
<proteinExistence type="predicted"/>
<evidence type="ECO:0000313" key="2">
    <source>
        <dbReference type="EMBL" id="MFL4470160.1"/>
    </source>
</evidence>
<dbReference type="Gene3D" id="2.60.120.10">
    <property type="entry name" value="Jelly Rolls"/>
    <property type="match status" value="1"/>
</dbReference>
<reference evidence="2 3" key="1">
    <citation type="submission" date="2024-08" db="EMBL/GenBank/DDBJ databases">
        <title>Tateyamaria sp. nov., isolated from marine algae.</title>
        <authorList>
            <person name="Choi B.J."/>
            <person name="Kim J.M."/>
            <person name="Lee J.K."/>
            <person name="Choi D.G."/>
            <person name="Bayburt H."/>
            <person name="Baek J.H."/>
            <person name="Han D.M."/>
            <person name="Jeon C.O."/>
        </authorList>
    </citation>
    <scope>NUCLEOTIDE SEQUENCE [LARGE SCALE GENOMIC DNA]</scope>
    <source>
        <strain evidence="2 3">KMU-156</strain>
    </source>
</reference>
<organism evidence="2 3">
    <name type="scientific">Tateyamaria armeniaca</name>
    <dbReference type="NCBI Taxonomy" id="2518930"/>
    <lineage>
        <taxon>Bacteria</taxon>
        <taxon>Pseudomonadati</taxon>
        <taxon>Pseudomonadota</taxon>
        <taxon>Alphaproteobacteria</taxon>
        <taxon>Rhodobacterales</taxon>
        <taxon>Roseobacteraceae</taxon>
        <taxon>Tateyamaria</taxon>
    </lineage>
</organism>
<dbReference type="Proteomes" id="UP001627408">
    <property type="component" value="Unassembled WGS sequence"/>
</dbReference>
<accession>A0ABW8USQ3</accession>
<dbReference type="InterPro" id="IPR011051">
    <property type="entry name" value="RmlC_Cupin_sf"/>
</dbReference>
<name>A0ABW8USQ3_9RHOB</name>
<protein>
    <submittedName>
        <fullName evidence="2">Cupin domain-containing protein</fullName>
    </submittedName>
</protein>
<gene>
    <name evidence="2" type="ORF">ACERZ8_09855</name>
</gene>
<dbReference type="RefSeq" id="WP_407592030.1">
    <property type="nucleotide sequence ID" value="NZ_JBHDIY010000002.1"/>
</dbReference>
<dbReference type="SUPFAM" id="SSF51182">
    <property type="entry name" value="RmlC-like cupins"/>
    <property type="match status" value="1"/>
</dbReference>
<keyword evidence="3" id="KW-1185">Reference proteome</keyword>
<dbReference type="Pfam" id="PF12973">
    <property type="entry name" value="Cupin_7"/>
    <property type="match status" value="1"/>
</dbReference>
<dbReference type="EMBL" id="JBHDIY010000002">
    <property type="protein sequence ID" value="MFL4470160.1"/>
    <property type="molecule type" value="Genomic_DNA"/>
</dbReference>
<dbReference type="InterPro" id="IPR025979">
    <property type="entry name" value="ChrR-like_cupin_dom"/>
</dbReference>
<feature type="domain" description="ChrR-like cupin" evidence="1">
    <location>
        <begin position="76"/>
        <end position="169"/>
    </location>
</feature>
<comment type="caution">
    <text evidence="2">The sequence shown here is derived from an EMBL/GenBank/DDBJ whole genome shotgun (WGS) entry which is preliminary data.</text>
</comment>
<evidence type="ECO:0000313" key="3">
    <source>
        <dbReference type="Proteomes" id="UP001627408"/>
    </source>
</evidence>